<feature type="region of interest" description="Disordered" evidence="1">
    <location>
        <begin position="741"/>
        <end position="765"/>
    </location>
</feature>
<evidence type="ECO:0000256" key="1">
    <source>
        <dbReference type="SAM" id="MobiDB-lite"/>
    </source>
</evidence>
<reference evidence="2 3" key="1">
    <citation type="submission" date="2019-10" db="EMBL/GenBank/DDBJ databases">
        <authorList>
            <person name="Palmer J.M."/>
        </authorList>
    </citation>
    <scope>NUCLEOTIDE SEQUENCE [LARGE SCALE GENOMIC DNA]</scope>
    <source>
        <strain evidence="2 3">TWF506</strain>
    </source>
</reference>
<protein>
    <submittedName>
        <fullName evidence="2">Uncharacterized protein</fullName>
    </submittedName>
</protein>
<accession>A0AAN8N4N5</accession>
<keyword evidence="3" id="KW-1185">Reference proteome</keyword>
<feature type="compositionally biased region" description="Basic and acidic residues" evidence="1">
    <location>
        <begin position="92"/>
        <end position="107"/>
    </location>
</feature>
<evidence type="ECO:0000313" key="3">
    <source>
        <dbReference type="Proteomes" id="UP001307849"/>
    </source>
</evidence>
<feature type="region of interest" description="Disordered" evidence="1">
    <location>
        <begin position="503"/>
        <end position="610"/>
    </location>
</feature>
<feature type="region of interest" description="Disordered" evidence="1">
    <location>
        <begin position="1"/>
        <end position="62"/>
    </location>
</feature>
<dbReference type="EMBL" id="JAVHJM010000011">
    <property type="protein sequence ID" value="KAK6502655.1"/>
    <property type="molecule type" value="Genomic_DNA"/>
</dbReference>
<name>A0AAN8N4N5_9PEZI</name>
<comment type="caution">
    <text evidence="2">The sequence shown here is derived from an EMBL/GenBank/DDBJ whole genome shotgun (WGS) entry which is preliminary data.</text>
</comment>
<feature type="compositionally biased region" description="Polar residues" evidence="1">
    <location>
        <begin position="587"/>
        <end position="610"/>
    </location>
</feature>
<feature type="compositionally biased region" description="Basic residues" evidence="1">
    <location>
        <begin position="562"/>
        <end position="575"/>
    </location>
</feature>
<organism evidence="2 3">
    <name type="scientific">Arthrobotrys conoides</name>
    <dbReference type="NCBI Taxonomy" id="74498"/>
    <lineage>
        <taxon>Eukaryota</taxon>
        <taxon>Fungi</taxon>
        <taxon>Dikarya</taxon>
        <taxon>Ascomycota</taxon>
        <taxon>Pezizomycotina</taxon>
        <taxon>Orbiliomycetes</taxon>
        <taxon>Orbiliales</taxon>
        <taxon>Orbiliaceae</taxon>
        <taxon>Arthrobotrys</taxon>
    </lineage>
</organism>
<feature type="region of interest" description="Disordered" evidence="1">
    <location>
        <begin position="83"/>
        <end position="107"/>
    </location>
</feature>
<dbReference type="AlphaFoldDB" id="A0AAN8N4N5"/>
<sequence>MGKTKKAKGKAKKAKRIQERSDEIADDPAEERRVQAGPSQPTAAGETESGPSDSLPAPNLPSGFAEAMHAWEIATGYHEFFPAESGSSMLPSERDFESANDELTEKEAAAKLVDEAAASEAAEEEENRAAALKAKKVRFDTAMKAAQERYAAFSKMKREKEAAAIKMRREKEAADLKAWQEKEAAAWKANHPMAWLEPCKPIPPPTRSVKSMANEAAQKIYDLAEAKARHNTTMSSMSSQPRSSAVPSYQQKHLAPLLSTASLVHGLKFARSPVIQNRYVGLVQTLVNTDLAALDKFKTELTTMVSAISDVEANPDNPELQIQLRATANTSQGMLTGILQGKSQEYLSGFLEAITWSTRLEEIQATRQKEACMRAGIRVAPKRGPLGDPSTWLWKVPTMRQEFIKQMARASLHLSKTLFDNNLIDDDKVLKMWLDDGEIRWAELEEKSSDPQFATLTKRFSRTHPCVGIDKDVHETCLSCIMEMKWEDLLDFAPALGLPSIRRPKGWKPLTDEDSEIASGVELPTVVDEDSLNIPSEPSDLVPQELDKEPQVTEASTEPQAGKKKKKNKKKKKKTTSTEVNEESHLTETSSQLSEASTSVPIQESSVGSASLSMIPEYSRNGVPSVAEGDGKSVEFEYVTGPAAKAIHEQYKKFLPTAIPDDAKFKFSGHGQPEREISGKEMRAILHKEMLACNNEDPEFTTAILQSIMPNANVDEPTSTKKKGKAVAKAPVASEPIESVTAQLEEPPVKTPKAKAKAKSSKPKGMTPLEEYNMLRAQRLELALGIGRFVLESICAGKRPCFDVSLDGRIEFGHADLLYPIRMMRAGYDDTTDQNPPSSVGIDTDYTEVKMVTAPIVSIRDKETPDIGDGMINVIRDFQCPNVIAIQDMFRNVDMVRTTIADVEGEVDRTGTASGGDKESGNPVPKGTTFGLKTSVKRAKAKAEAGEPVFLGSQKYQILPSDGPQGEHAFDNIRPLTKTFCRALDICEDTQTWIKNQKRNIAVRDILGDDPLWPVNPGVPRKPIDGSDCKPATKPAPNKPVPVKKPENEEAGKLADLVKELNDKEQMAAMMAVERDEMLALMEQFHPGRKRTEWGFEASLKTMNECLEGIEANNRNVKALIEKTLRDHPWPPGEGS</sequence>
<evidence type="ECO:0000313" key="2">
    <source>
        <dbReference type="EMBL" id="KAK6502655.1"/>
    </source>
</evidence>
<proteinExistence type="predicted"/>
<dbReference type="Proteomes" id="UP001307849">
    <property type="component" value="Unassembled WGS sequence"/>
</dbReference>
<gene>
    <name evidence="2" type="ORF">TWF506_003233</name>
</gene>
<feature type="compositionally biased region" description="Basic residues" evidence="1">
    <location>
        <begin position="1"/>
        <end position="15"/>
    </location>
</feature>
<feature type="region of interest" description="Disordered" evidence="1">
    <location>
        <begin position="908"/>
        <end position="930"/>
    </location>
</feature>
<feature type="region of interest" description="Disordered" evidence="1">
    <location>
        <begin position="1020"/>
        <end position="1046"/>
    </location>
</feature>
<feature type="compositionally biased region" description="Basic residues" evidence="1">
    <location>
        <begin position="752"/>
        <end position="762"/>
    </location>
</feature>